<sequence length="74" mass="8754">HFNQGQKWSKEDTDYLINWYHIVGVEEMSLALGRSEQTIFEKVCKLRRKGIMPKGKNSYNLRLLRLDDKETIIA</sequence>
<proteinExistence type="predicted"/>
<dbReference type="EMBL" id="JAMRYU010000131">
    <property type="protein sequence ID" value="MDC4242745.1"/>
    <property type="molecule type" value="Genomic_DNA"/>
</dbReference>
<accession>A0A9X3XNS9</accession>
<name>A0A9X3XNS9_9CLOT</name>
<evidence type="ECO:0000313" key="2">
    <source>
        <dbReference type="Proteomes" id="UP001141183"/>
    </source>
</evidence>
<dbReference type="Proteomes" id="UP001141183">
    <property type="component" value="Unassembled WGS sequence"/>
</dbReference>
<keyword evidence="2" id="KW-1185">Reference proteome</keyword>
<reference evidence="1" key="1">
    <citation type="submission" date="2022-05" db="EMBL/GenBank/DDBJ databases">
        <title>Draft genome sequence of Clostridium tertium strain CP3 isolated from Peru.</title>
        <authorList>
            <person name="Hurtado R."/>
            <person name="Lima L."/>
            <person name="Sousa T."/>
            <person name="Jaiswal A.K."/>
            <person name="Tiwari S."/>
            <person name="Maturrano L."/>
            <person name="Brenig B."/>
            <person name="Azevedo V."/>
        </authorList>
    </citation>
    <scope>NUCLEOTIDE SEQUENCE</scope>
    <source>
        <strain evidence="1">CP3</strain>
    </source>
</reference>
<protein>
    <submittedName>
        <fullName evidence="1">Uncharacterized protein</fullName>
    </submittedName>
</protein>
<gene>
    <name evidence="1" type="ORF">NE398_21750</name>
</gene>
<dbReference type="AlphaFoldDB" id="A0A9X3XNS9"/>
<evidence type="ECO:0000313" key="1">
    <source>
        <dbReference type="EMBL" id="MDC4242745.1"/>
    </source>
</evidence>
<feature type="non-terminal residue" evidence="1">
    <location>
        <position position="1"/>
    </location>
</feature>
<dbReference type="RefSeq" id="WP_272470971.1">
    <property type="nucleotide sequence ID" value="NZ_JAMRYU010000131.1"/>
</dbReference>
<organism evidence="1 2">
    <name type="scientific">Clostridium tertium</name>
    <dbReference type="NCBI Taxonomy" id="1559"/>
    <lineage>
        <taxon>Bacteria</taxon>
        <taxon>Bacillati</taxon>
        <taxon>Bacillota</taxon>
        <taxon>Clostridia</taxon>
        <taxon>Eubacteriales</taxon>
        <taxon>Clostridiaceae</taxon>
        <taxon>Clostridium</taxon>
    </lineage>
</organism>
<comment type="caution">
    <text evidence="1">The sequence shown here is derived from an EMBL/GenBank/DDBJ whole genome shotgun (WGS) entry which is preliminary data.</text>
</comment>